<keyword evidence="2" id="KW-1185">Reference proteome</keyword>
<dbReference type="InterPro" id="IPR021314">
    <property type="entry name" value="DUF2911"/>
</dbReference>
<evidence type="ECO:0000313" key="2">
    <source>
        <dbReference type="Proteomes" id="UP000215244"/>
    </source>
</evidence>
<gene>
    <name evidence="1" type="ORF">CJ263_01780</name>
</gene>
<dbReference type="EMBL" id="CP022957">
    <property type="protein sequence ID" value="ASV29055.1"/>
    <property type="molecule type" value="Genomic_DNA"/>
</dbReference>
<reference evidence="1 2" key="1">
    <citation type="submission" date="2017-08" db="EMBL/GenBank/DDBJ databases">
        <title>The complete genome sequence of Maribacter sp. B1, isolated from deep-sea sediment.</title>
        <authorList>
            <person name="Wu Y.-H."/>
            <person name="Cheng H."/>
            <person name="Xu X.-W."/>
        </authorList>
    </citation>
    <scope>NUCLEOTIDE SEQUENCE [LARGE SCALE GENOMIC DNA]</scope>
    <source>
        <strain evidence="1 2">B1</strain>
    </source>
</reference>
<dbReference type="AlphaFoldDB" id="A0A223V0Y9"/>
<organism evidence="1 2">
    <name type="scientific">Maribacter cobaltidurans</name>
    <dbReference type="NCBI Taxonomy" id="1178778"/>
    <lineage>
        <taxon>Bacteria</taxon>
        <taxon>Pseudomonadati</taxon>
        <taxon>Bacteroidota</taxon>
        <taxon>Flavobacteriia</taxon>
        <taxon>Flavobacteriales</taxon>
        <taxon>Flavobacteriaceae</taxon>
        <taxon>Maribacter</taxon>
    </lineage>
</organism>
<dbReference type="KEGG" id="marb:CJ263_01780"/>
<sequence>MKVLKRLVIILLVLFGLFYFVGLPYLRNQTKKYSPERTSSYTLKGTDLEVHYSSPSKKGRNIFGDLVPFNKVWRTGANEPTTFTTTEPIDIIDKPLSAGTYSLWTIPNKDSWQVIFNKEVPDWGVTFFGDGTQTTRDAAEDVVRVEVPSRVTPESVEDFTIDFTNEDQLYLSLSWDNTLVNVPINKK</sequence>
<dbReference type="Pfam" id="PF11138">
    <property type="entry name" value="DUF2911"/>
    <property type="match status" value="1"/>
</dbReference>
<dbReference type="RefSeq" id="WP_094995688.1">
    <property type="nucleotide sequence ID" value="NZ_BMJL01000001.1"/>
</dbReference>
<dbReference type="OrthoDB" id="187854at2"/>
<dbReference type="Proteomes" id="UP000215244">
    <property type="component" value="Chromosome"/>
</dbReference>
<name>A0A223V0Y9_9FLAO</name>
<evidence type="ECO:0000313" key="1">
    <source>
        <dbReference type="EMBL" id="ASV29055.1"/>
    </source>
</evidence>
<accession>A0A223V0Y9</accession>
<proteinExistence type="predicted"/>
<protein>
    <submittedName>
        <fullName evidence="1">Uncharacterized protein</fullName>
    </submittedName>
</protein>